<sequence length="134" mass="15460">MRESSQPDFYSRVIKLTVIHVYAPTTDAEDEVKDTICEQLQTVVENVHKQDVVIMAGDMNAKVGANNKENERIMGKHGIGIINRDGERLLEFCRMNDLIFTGTIFPHKDIHKNTWTSPDKKEQQIKLTRHTHQM</sequence>
<dbReference type="AlphaFoldDB" id="A0A0L8HCZ0"/>
<dbReference type="PANTHER" id="PTHR23227:SF67">
    <property type="entry name" value="CRANIOFACIAL DEVELOPMENT PROTEIN 2-LIKE"/>
    <property type="match status" value="1"/>
</dbReference>
<dbReference type="STRING" id="37653.A0A0L8HCZ0"/>
<dbReference type="OrthoDB" id="10030815at2759"/>
<organism evidence="1">
    <name type="scientific">Octopus bimaculoides</name>
    <name type="common">California two-spotted octopus</name>
    <dbReference type="NCBI Taxonomy" id="37653"/>
    <lineage>
        <taxon>Eukaryota</taxon>
        <taxon>Metazoa</taxon>
        <taxon>Spiralia</taxon>
        <taxon>Lophotrochozoa</taxon>
        <taxon>Mollusca</taxon>
        <taxon>Cephalopoda</taxon>
        <taxon>Coleoidea</taxon>
        <taxon>Octopodiformes</taxon>
        <taxon>Octopoda</taxon>
        <taxon>Incirrata</taxon>
        <taxon>Octopodidae</taxon>
        <taxon>Octopus</taxon>
    </lineage>
</organism>
<dbReference type="InterPro" id="IPR036691">
    <property type="entry name" value="Endo/exonu/phosph_ase_sf"/>
</dbReference>
<dbReference type="SUPFAM" id="SSF56219">
    <property type="entry name" value="DNase I-like"/>
    <property type="match status" value="1"/>
</dbReference>
<dbReference type="EMBL" id="KQ418483">
    <property type="protein sequence ID" value="KOF87158.1"/>
    <property type="molecule type" value="Genomic_DNA"/>
</dbReference>
<dbReference type="PANTHER" id="PTHR23227">
    <property type="entry name" value="BUCENTAUR RELATED"/>
    <property type="match status" value="1"/>
</dbReference>
<evidence type="ECO:0000313" key="1">
    <source>
        <dbReference type="EMBL" id="KOF87158.1"/>
    </source>
</evidence>
<proteinExistence type="predicted"/>
<accession>A0A0L8HCZ0</accession>
<dbReference type="InterPro" id="IPR027124">
    <property type="entry name" value="Swc5/CFDP1/2"/>
</dbReference>
<evidence type="ECO:0008006" key="2">
    <source>
        <dbReference type="Google" id="ProtNLM"/>
    </source>
</evidence>
<reference evidence="1" key="1">
    <citation type="submission" date="2015-07" db="EMBL/GenBank/DDBJ databases">
        <title>MeaNS - Measles Nucleotide Surveillance Program.</title>
        <authorList>
            <person name="Tran T."/>
            <person name="Druce J."/>
        </authorList>
    </citation>
    <scope>NUCLEOTIDE SEQUENCE</scope>
    <source>
        <strain evidence="1">UCB-OBI-ISO-001</strain>
        <tissue evidence="1">Gonad</tissue>
    </source>
</reference>
<gene>
    <name evidence="1" type="ORF">OCBIM_22017328mg</name>
</gene>
<dbReference type="Gene3D" id="3.60.10.10">
    <property type="entry name" value="Endonuclease/exonuclease/phosphatase"/>
    <property type="match status" value="1"/>
</dbReference>
<name>A0A0L8HCZ0_OCTBM</name>
<protein>
    <recommendedName>
        <fullName evidence="2">Endonuclease/exonuclease/phosphatase domain-containing protein</fullName>
    </recommendedName>
</protein>